<evidence type="ECO:0000256" key="1">
    <source>
        <dbReference type="SAM" id="Phobius"/>
    </source>
</evidence>
<reference evidence="4" key="1">
    <citation type="journal article" date="2019" name="Int. J. Syst. Evol. Microbiol.">
        <title>The Global Catalogue of Microorganisms (GCM) 10K type strain sequencing project: providing services to taxonomists for standard genome sequencing and annotation.</title>
        <authorList>
            <consortium name="The Broad Institute Genomics Platform"/>
            <consortium name="The Broad Institute Genome Sequencing Center for Infectious Disease"/>
            <person name="Wu L."/>
            <person name="Ma J."/>
        </authorList>
    </citation>
    <scope>NUCLEOTIDE SEQUENCE [LARGE SCALE GENOMIC DNA]</scope>
    <source>
        <strain evidence="4">JCM 18287</strain>
    </source>
</reference>
<dbReference type="Proteomes" id="UP001501692">
    <property type="component" value="Unassembled WGS sequence"/>
</dbReference>
<protein>
    <submittedName>
        <fullName evidence="3">2TM domain-containing protein</fullName>
    </submittedName>
</protein>
<feature type="transmembrane region" description="Helical" evidence="1">
    <location>
        <begin position="64"/>
        <end position="88"/>
    </location>
</feature>
<dbReference type="Pfam" id="PF13239">
    <property type="entry name" value="2TM"/>
    <property type="match status" value="1"/>
</dbReference>
<evidence type="ECO:0000259" key="2">
    <source>
        <dbReference type="Pfam" id="PF13239"/>
    </source>
</evidence>
<organism evidence="3 4">
    <name type="scientific">Algibacter aquimarinus</name>
    <dbReference type="NCBI Taxonomy" id="1136748"/>
    <lineage>
        <taxon>Bacteria</taxon>
        <taxon>Pseudomonadati</taxon>
        <taxon>Bacteroidota</taxon>
        <taxon>Flavobacteriia</taxon>
        <taxon>Flavobacteriales</taxon>
        <taxon>Flavobacteriaceae</taxon>
        <taxon>Algibacter</taxon>
    </lineage>
</organism>
<gene>
    <name evidence="3" type="ORF">GCM10023315_03530</name>
</gene>
<keyword evidence="1" id="KW-1133">Transmembrane helix</keyword>
<comment type="caution">
    <text evidence="3">The sequence shown here is derived from an EMBL/GenBank/DDBJ whole genome shotgun (WGS) entry which is preliminary data.</text>
</comment>
<proteinExistence type="predicted"/>
<keyword evidence="1" id="KW-0812">Transmembrane</keyword>
<feature type="domain" description="2TM" evidence="2">
    <location>
        <begin position="27"/>
        <end position="108"/>
    </location>
</feature>
<keyword evidence="4" id="KW-1185">Reference proteome</keyword>
<dbReference type="EMBL" id="BAABJK010000002">
    <property type="protein sequence ID" value="GAA4959214.1"/>
    <property type="molecule type" value="Genomic_DNA"/>
</dbReference>
<sequence length="115" mass="13821">MELKLNTMELQEYKNTPDYRKEDAYLRAQKRLKDIKGFYWHAFWYVAVNIFLIVMIAINSDGNIWHYGTFSTAFFWGIGLGFHALGVFGKNLFFGKSWEDRKIKEYMEKDKNKMR</sequence>
<dbReference type="RefSeq" id="WP_345163902.1">
    <property type="nucleotide sequence ID" value="NZ_BAABJK010000002.1"/>
</dbReference>
<evidence type="ECO:0000313" key="3">
    <source>
        <dbReference type="EMBL" id="GAA4959214.1"/>
    </source>
</evidence>
<feature type="transmembrane region" description="Helical" evidence="1">
    <location>
        <begin position="37"/>
        <end position="58"/>
    </location>
</feature>
<accession>A0ABP9H139</accession>
<name>A0ABP9H139_9FLAO</name>
<evidence type="ECO:0000313" key="4">
    <source>
        <dbReference type="Proteomes" id="UP001501692"/>
    </source>
</evidence>
<dbReference type="InterPro" id="IPR025698">
    <property type="entry name" value="2TM_dom"/>
</dbReference>
<keyword evidence="1" id="KW-0472">Membrane</keyword>